<evidence type="ECO:0000259" key="2">
    <source>
        <dbReference type="Pfam" id="PF03629"/>
    </source>
</evidence>
<dbReference type="GO" id="GO:0005975">
    <property type="term" value="P:carbohydrate metabolic process"/>
    <property type="evidence" value="ECO:0007669"/>
    <property type="project" value="TreeGrafter"/>
</dbReference>
<dbReference type="AlphaFoldDB" id="A0A0D8JFR1"/>
<name>A0A0D8JFR1_9BACT</name>
<dbReference type="InterPro" id="IPR039329">
    <property type="entry name" value="SIAE"/>
</dbReference>
<dbReference type="InterPro" id="IPR005181">
    <property type="entry name" value="SASA"/>
</dbReference>
<sequence>MKLNVRYKLFLLPLNLLLFLQVLTAQPSFRLPSILRDHMLLQQNSDVKFWGWADPRTKIKIIPEWSEDTMFVTASEKAKWETTLTTPESGGPYTIQVLSEGKNITISDVLIGELWLCSGQSNMEYNVKKGVADAKEALSSCENNQIRFFFVKKATADYPQDDCTGYWKVCNAESMQWFSSVGYFFGQKLYENLGTPIGLINSNWGGTPVETWTPIDKIENPEKVIKEAASLKKSTGWDNTVSSTYNAMIHPLIKMKMAGAIWYQGEANCPNAYSYSGLLANMIEAWRDKFQKELPFYYVQIAPYQRYPIPFSAALIREQQEAVQELVQKTGMVVISDQVDDPNNIHPRYKKQVGYRLANYALAETYDREVSKYKFATLKGQQIEDDRIRIFFDNAEDGIFYKGEGIEGLEIAGADKVFHSAEGKIDKKNNTLIVKSREVKNPHYVRYAFGNGIIGNIFDTSGLPVAPFRTDDIVVDLKQN</sequence>
<dbReference type="Pfam" id="PF03629">
    <property type="entry name" value="SASA"/>
    <property type="match status" value="1"/>
</dbReference>
<dbReference type="RefSeq" id="WP_045028289.1">
    <property type="nucleotide sequence ID" value="NZ_JRHC01000001.1"/>
</dbReference>
<keyword evidence="4" id="KW-1185">Reference proteome</keyword>
<protein>
    <recommendedName>
        <fullName evidence="2">Sialate O-acetylesterase domain-containing protein</fullName>
    </recommendedName>
</protein>
<dbReference type="Gene3D" id="3.40.50.1110">
    <property type="entry name" value="SGNH hydrolase"/>
    <property type="match status" value="1"/>
</dbReference>
<organism evidence="3 4">
    <name type="scientific">Draconibacterium sediminis</name>
    <dbReference type="NCBI Taxonomy" id="1544798"/>
    <lineage>
        <taxon>Bacteria</taxon>
        <taxon>Pseudomonadati</taxon>
        <taxon>Bacteroidota</taxon>
        <taxon>Bacteroidia</taxon>
        <taxon>Marinilabiliales</taxon>
        <taxon>Prolixibacteraceae</taxon>
        <taxon>Draconibacterium</taxon>
    </lineage>
</organism>
<dbReference type="PANTHER" id="PTHR22901">
    <property type="entry name" value="SIALATE O-ACETYLESTERASE"/>
    <property type="match status" value="1"/>
</dbReference>
<comment type="caution">
    <text evidence="3">The sequence shown here is derived from an EMBL/GenBank/DDBJ whole genome shotgun (WGS) entry which is preliminary data.</text>
</comment>
<dbReference type="GO" id="GO:0001681">
    <property type="term" value="F:sialate O-acetylesterase activity"/>
    <property type="evidence" value="ECO:0007669"/>
    <property type="project" value="InterPro"/>
</dbReference>
<proteinExistence type="predicted"/>
<dbReference type="PANTHER" id="PTHR22901:SF0">
    <property type="entry name" value="SIALATE O-ACETYLESTERASE"/>
    <property type="match status" value="1"/>
</dbReference>
<dbReference type="EMBL" id="JRHC01000001">
    <property type="protein sequence ID" value="KJF45722.1"/>
    <property type="molecule type" value="Genomic_DNA"/>
</dbReference>
<accession>A0A0D8JFR1</accession>
<evidence type="ECO:0000313" key="4">
    <source>
        <dbReference type="Proteomes" id="UP000032544"/>
    </source>
</evidence>
<dbReference type="SUPFAM" id="SSF52266">
    <property type="entry name" value="SGNH hydrolase"/>
    <property type="match status" value="1"/>
</dbReference>
<dbReference type="Proteomes" id="UP000032544">
    <property type="component" value="Unassembled WGS sequence"/>
</dbReference>
<evidence type="ECO:0000313" key="3">
    <source>
        <dbReference type="EMBL" id="KJF45722.1"/>
    </source>
</evidence>
<dbReference type="InterPro" id="IPR036514">
    <property type="entry name" value="SGNH_hydro_sf"/>
</dbReference>
<keyword evidence="1" id="KW-0378">Hydrolase</keyword>
<evidence type="ECO:0000256" key="1">
    <source>
        <dbReference type="ARBA" id="ARBA00022801"/>
    </source>
</evidence>
<feature type="domain" description="Sialate O-acetylesterase" evidence="2">
    <location>
        <begin position="113"/>
        <end position="359"/>
    </location>
</feature>
<dbReference type="STRING" id="1544798.LH29_10425"/>
<reference evidence="3 4" key="1">
    <citation type="submission" date="2014-09" db="EMBL/GenBank/DDBJ databases">
        <title>Draft Genome Sequence of Draconibacterium sp. JN14CK-3.</title>
        <authorList>
            <person name="Dong C."/>
            <person name="Lai Q."/>
            <person name="Shao Z."/>
        </authorList>
    </citation>
    <scope>NUCLEOTIDE SEQUENCE [LARGE SCALE GENOMIC DNA]</scope>
    <source>
        <strain evidence="3 4">JN14CK-3</strain>
    </source>
</reference>
<dbReference type="PATRIC" id="fig|1544798.3.peg.2096"/>
<gene>
    <name evidence="3" type="ORF">LH29_10425</name>
</gene>